<name>A0A2T0ACA1_RHOTO</name>
<proteinExistence type="predicted"/>
<accession>A0A2T0ACA1</accession>
<dbReference type="AlphaFoldDB" id="A0A2T0ACA1"/>
<comment type="caution">
    <text evidence="1">The sequence shown here is derived from an EMBL/GenBank/DDBJ whole genome shotgun (WGS) entry which is preliminary data.</text>
</comment>
<reference evidence="1 2" key="1">
    <citation type="journal article" date="2018" name="Elife">
        <title>Functional genomics of lipid metabolism in the oleaginous yeast Rhodosporidium toruloides.</title>
        <authorList>
            <person name="Coradetti S.T."/>
            <person name="Pinel D."/>
            <person name="Geiselman G."/>
            <person name="Ito M."/>
            <person name="Mondo S."/>
            <person name="Reilly M.C."/>
            <person name="Cheng Y.F."/>
            <person name="Bauer S."/>
            <person name="Grigoriev I."/>
            <person name="Gladden J.M."/>
            <person name="Simmons B.A."/>
            <person name="Brem R."/>
            <person name="Arkin A.P."/>
            <person name="Skerker J.M."/>
        </authorList>
    </citation>
    <scope>NUCLEOTIDE SEQUENCE [LARGE SCALE GENOMIC DNA]</scope>
    <source>
        <strain evidence="1 2">NBRC 0880</strain>
    </source>
</reference>
<protein>
    <submittedName>
        <fullName evidence="1">Uncharacterized protein</fullName>
    </submittedName>
</protein>
<gene>
    <name evidence="1" type="ORF">AAT19DRAFT_13682</name>
</gene>
<evidence type="ECO:0000313" key="2">
    <source>
        <dbReference type="Proteomes" id="UP000239560"/>
    </source>
</evidence>
<dbReference type="EMBL" id="LCTV02000004">
    <property type="protein sequence ID" value="PRQ75625.1"/>
    <property type="molecule type" value="Genomic_DNA"/>
</dbReference>
<sequence length="364" mass="41638">MPPSQPNGVIFIPRDHDVPLTELVVGFEEVYNALCDRAAHFANRRDAEGAAPIGRLLIRLQAWIGSWWNDHLFRVELRIQRDQPPFATEPARLNNFANWWLFTTPEKRDVIDYLTRLGRRIREGRFDDKAQLPSFDAIAVKLTIYTAEERPARNSYGLSPRLSRASVQKAENWLKALETGSYTTTASYNKSFVPPQLVPIPSQYAAHAVTQALLSVRNGVERKGINLEAFKAWGRTWWMRLFAAHAEKAYLALWYCLTEAQPGEVIDFFVQCGWQLLSRGEQAFIPFEHSPLARQLQDPHNARALAARRTLLLAAFEQGAVVKTSDEGYDRWPDMPEFLQSIAHSLGASLLHKYSHRQRAIYRI</sequence>
<dbReference type="OrthoDB" id="10332847at2759"/>
<evidence type="ECO:0000313" key="1">
    <source>
        <dbReference type="EMBL" id="PRQ75625.1"/>
    </source>
</evidence>
<dbReference type="Proteomes" id="UP000239560">
    <property type="component" value="Unassembled WGS sequence"/>
</dbReference>
<organism evidence="1 2">
    <name type="scientific">Rhodotorula toruloides</name>
    <name type="common">Yeast</name>
    <name type="synonym">Rhodosporidium toruloides</name>
    <dbReference type="NCBI Taxonomy" id="5286"/>
    <lineage>
        <taxon>Eukaryota</taxon>
        <taxon>Fungi</taxon>
        <taxon>Dikarya</taxon>
        <taxon>Basidiomycota</taxon>
        <taxon>Pucciniomycotina</taxon>
        <taxon>Microbotryomycetes</taxon>
        <taxon>Sporidiobolales</taxon>
        <taxon>Sporidiobolaceae</taxon>
        <taxon>Rhodotorula</taxon>
    </lineage>
</organism>